<keyword evidence="2" id="KW-1185">Reference proteome</keyword>
<protein>
    <submittedName>
        <fullName evidence="1">Uncharacterized protein</fullName>
    </submittedName>
</protein>
<sequence>MLLAKDASPLSLFFLPVQIEEERFAREEYELNNSHRERVILVRRTIGIYTVRRHTQYTRNLHGETLYTITLGCTQSDAIHSTVRIHTPRRTQD</sequence>
<reference evidence="1 2" key="1">
    <citation type="journal article" date="2021" name="Elife">
        <title>Chloroplast acquisition without the gene transfer in kleptoplastic sea slugs, Plakobranchus ocellatus.</title>
        <authorList>
            <person name="Maeda T."/>
            <person name="Takahashi S."/>
            <person name="Yoshida T."/>
            <person name="Shimamura S."/>
            <person name="Takaki Y."/>
            <person name="Nagai Y."/>
            <person name="Toyoda A."/>
            <person name="Suzuki Y."/>
            <person name="Arimoto A."/>
            <person name="Ishii H."/>
            <person name="Satoh N."/>
            <person name="Nishiyama T."/>
            <person name="Hasebe M."/>
            <person name="Maruyama T."/>
            <person name="Minagawa J."/>
            <person name="Obokata J."/>
            <person name="Shigenobu S."/>
        </authorList>
    </citation>
    <scope>NUCLEOTIDE SEQUENCE [LARGE SCALE GENOMIC DNA]</scope>
</reference>
<accession>A0AAV3YLD3</accession>
<evidence type="ECO:0000313" key="2">
    <source>
        <dbReference type="Proteomes" id="UP000735302"/>
    </source>
</evidence>
<name>A0AAV3YLD3_9GAST</name>
<organism evidence="1 2">
    <name type="scientific">Plakobranchus ocellatus</name>
    <dbReference type="NCBI Taxonomy" id="259542"/>
    <lineage>
        <taxon>Eukaryota</taxon>
        <taxon>Metazoa</taxon>
        <taxon>Spiralia</taxon>
        <taxon>Lophotrochozoa</taxon>
        <taxon>Mollusca</taxon>
        <taxon>Gastropoda</taxon>
        <taxon>Heterobranchia</taxon>
        <taxon>Euthyneura</taxon>
        <taxon>Panpulmonata</taxon>
        <taxon>Sacoglossa</taxon>
        <taxon>Placobranchoidea</taxon>
        <taxon>Plakobranchidae</taxon>
        <taxon>Plakobranchus</taxon>
    </lineage>
</organism>
<dbReference type="AlphaFoldDB" id="A0AAV3YLD3"/>
<evidence type="ECO:0000313" key="1">
    <source>
        <dbReference type="EMBL" id="GFN83200.1"/>
    </source>
</evidence>
<proteinExistence type="predicted"/>
<comment type="caution">
    <text evidence="1">The sequence shown here is derived from an EMBL/GenBank/DDBJ whole genome shotgun (WGS) entry which is preliminary data.</text>
</comment>
<gene>
    <name evidence="1" type="ORF">PoB_000970600</name>
</gene>
<dbReference type="EMBL" id="BLXT01001109">
    <property type="protein sequence ID" value="GFN83200.1"/>
    <property type="molecule type" value="Genomic_DNA"/>
</dbReference>
<dbReference type="Proteomes" id="UP000735302">
    <property type="component" value="Unassembled WGS sequence"/>
</dbReference>